<proteinExistence type="predicted"/>
<feature type="domain" description="GH18" evidence="2">
    <location>
        <begin position="41"/>
        <end position="204"/>
    </location>
</feature>
<comment type="caution">
    <text evidence="3">The sequence shown here is derived from an EMBL/GenBank/DDBJ whole genome shotgun (WGS) entry which is preliminary data.</text>
</comment>
<dbReference type="Gene3D" id="3.20.20.80">
    <property type="entry name" value="Glycosidases"/>
    <property type="match status" value="1"/>
</dbReference>
<dbReference type="GO" id="GO:0005975">
    <property type="term" value="P:carbohydrate metabolic process"/>
    <property type="evidence" value="ECO:0007669"/>
    <property type="project" value="InterPro"/>
</dbReference>
<dbReference type="EMBL" id="LAYC01000002">
    <property type="protein sequence ID" value="KYK56949.1"/>
    <property type="molecule type" value="Genomic_DNA"/>
</dbReference>
<dbReference type="InParanoid" id="A0A151GIP1"/>
<dbReference type="AlphaFoldDB" id="A0A151GIP1"/>
<dbReference type="Pfam" id="PF00704">
    <property type="entry name" value="Glyco_hydro_18"/>
    <property type="match status" value="1"/>
</dbReference>
<dbReference type="SUPFAM" id="SSF51445">
    <property type="entry name" value="(Trans)glycosidases"/>
    <property type="match status" value="1"/>
</dbReference>
<evidence type="ECO:0000313" key="3">
    <source>
        <dbReference type="EMBL" id="KYK56949.1"/>
    </source>
</evidence>
<dbReference type="PROSITE" id="PS51910">
    <property type="entry name" value="GH18_2"/>
    <property type="match status" value="1"/>
</dbReference>
<evidence type="ECO:0000256" key="1">
    <source>
        <dbReference type="SAM" id="SignalP"/>
    </source>
</evidence>
<dbReference type="GO" id="GO:0004568">
    <property type="term" value="F:chitinase activity"/>
    <property type="evidence" value="ECO:0007669"/>
    <property type="project" value="TreeGrafter"/>
</dbReference>
<dbReference type="GO" id="GO:0008061">
    <property type="term" value="F:chitin binding"/>
    <property type="evidence" value="ECO:0007669"/>
    <property type="project" value="TreeGrafter"/>
</dbReference>
<dbReference type="GeneID" id="63716598"/>
<dbReference type="STRING" id="98403.A0A151GIP1"/>
<name>A0A151GIP1_DRECN</name>
<dbReference type="PANTHER" id="PTHR11177">
    <property type="entry name" value="CHITINASE"/>
    <property type="match status" value="1"/>
</dbReference>
<dbReference type="PANTHER" id="PTHR11177:SF384">
    <property type="entry name" value="CHITINASE"/>
    <property type="match status" value="1"/>
</dbReference>
<dbReference type="Proteomes" id="UP000076580">
    <property type="component" value="Chromosome 02"/>
</dbReference>
<evidence type="ECO:0000259" key="2">
    <source>
        <dbReference type="PROSITE" id="PS51910"/>
    </source>
</evidence>
<gene>
    <name evidence="3" type="ORF">DCS_03955</name>
</gene>
<organism evidence="3 4">
    <name type="scientific">Drechmeria coniospora</name>
    <name type="common">Nematophagous fungus</name>
    <name type="synonym">Meria coniospora</name>
    <dbReference type="NCBI Taxonomy" id="98403"/>
    <lineage>
        <taxon>Eukaryota</taxon>
        <taxon>Fungi</taxon>
        <taxon>Dikarya</taxon>
        <taxon>Ascomycota</taxon>
        <taxon>Pezizomycotina</taxon>
        <taxon>Sordariomycetes</taxon>
        <taxon>Hypocreomycetidae</taxon>
        <taxon>Hypocreales</taxon>
        <taxon>Ophiocordycipitaceae</taxon>
        <taxon>Drechmeria</taxon>
    </lineage>
</organism>
<dbReference type="RefSeq" id="XP_040656301.1">
    <property type="nucleotide sequence ID" value="XM_040801268.1"/>
</dbReference>
<protein>
    <recommendedName>
        <fullName evidence="2">GH18 domain-containing protein</fullName>
    </recommendedName>
</protein>
<feature type="chain" id="PRO_5007580662" description="GH18 domain-containing protein" evidence="1">
    <location>
        <begin position="24"/>
        <end position="204"/>
    </location>
</feature>
<evidence type="ECO:0000313" key="4">
    <source>
        <dbReference type="Proteomes" id="UP000076580"/>
    </source>
</evidence>
<dbReference type="InterPro" id="IPR050314">
    <property type="entry name" value="Glycosyl_Hydrlase_18"/>
</dbReference>
<dbReference type="GO" id="GO:0006032">
    <property type="term" value="P:chitin catabolic process"/>
    <property type="evidence" value="ECO:0007669"/>
    <property type="project" value="TreeGrafter"/>
</dbReference>
<reference evidence="3 4" key="1">
    <citation type="journal article" date="2016" name="Sci. Rep.">
        <title>Insights into Adaptations to a Near-Obligate Nematode Endoparasitic Lifestyle from the Finished Genome of Drechmeria coniospora.</title>
        <authorList>
            <person name="Zhang L."/>
            <person name="Zhou Z."/>
            <person name="Guo Q."/>
            <person name="Fokkens L."/>
            <person name="Miskei M."/>
            <person name="Pocsi I."/>
            <person name="Zhang W."/>
            <person name="Chen M."/>
            <person name="Wang L."/>
            <person name="Sun Y."/>
            <person name="Donzelli B.G."/>
            <person name="Gibson D.M."/>
            <person name="Nelson D.R."/>
            <person name="Luo J.G."/>
            <person name="Rep M."/>
            <person name="Liu H."/>
            <person name="Yang S."/>
            <person name="Wang J."/>
            <person name="Krasnoff S.B."/>
            <person name="Xu Y."/>
            <person name="Molnar I."/>
            <person name="Lin M."/>
        </authorList>
    </citation>
    <scope>NUCLEOTIDE SEQUENCE [LARGE SCALE GENOMIC DNA]</scope>
    <source>
        <strain evidence="3 4">ARSEF 6962</strain>
    </source>
</reference>
<dbReference type="InterPro" id="IPR017853">
    <property type="entry name" value="GH"/>
</dbReference>
<feature type="signal peptide" evidence="1">
    <location>
        <begin position="1"/>
        <end position="23"/>
    </location>
</feature>
<accession>A0A151GIP1</accession>
<keyword evidence="4" id="KW-1185">Reference proteome</keyword>
<dbReference type="GO" id="GO:0005576">
    <property type="term" value="C:extracellular region"/>
    <property type="evidence" value="ECO:0007669"/>
    <property type="project" value="TreeGrafter"/>
</dbReference>
<sequence length="204" mass="22893">MPSMLLKSFTLVLAASLVSLGHAAPNPVDTASAAGTSVDGYSNTVFFSNRDIYKQKYQPQDLPLSDITYVFYSFVGVLSNGTVESSVSVDRYADLQKKYLHYAWERSGTNAYGCVKELYLLKKHKRMTKMILSVGGWGSSRIFRTVAATKPGRDVFAKSAVEFIKDWGFDGIDVDFSADSSQHSQIVYYRLYLDNIDYNRNKLQ</sequence>
<dbReference type="InterPro" id="IPR001223">
    <property type="entry name" value="Glyco_hydro18_cat"/>
</dbReference>
<keyword evidence="1" id="KW-0732">Signal</keyword>